<accession>D2VF51</accession>
<organism evidence="2">
    <name type="scientific">Naegleria gruberi</name>
    <name type="common">Amoeba</name>
    <dbReference type="NCBI Taxonomy" id="5762"/>
    <lineage>
        <taxon>Eukaryota</taxon>
        <taxon>Discoba</taxon>
        <taxon>Heterolobosea</taxon>
        <taxon>Tetramitia</taxon>
        <taxon>Eutetramitia</taxon>
        <taxon>Vahlkampfiidae</taxon>
        <taxon>Naegleria</taxon>
    </lineage>
</organism>
<dbReference type="EMBL" id="GG738867">
    <property type="protein sequence ID" value="EFC44622.1"/>
    <property type="molecule type" value="Genomic_DNA"/>
</dbReference>
<evidence type="ECO:0000313" key="1">
    <source>
        <dbReference type="EMBL" id="EFC44622.1"/>
    </source>
</evidence>
<proteinExistence type="predicted"/>
<gene>
    <name evidence="1" type="ORF">NAEGRDRAFT_67502</name>
</gene>
<dbReference type="InParanoid" id="D2VF51"/>
<dbReference type="AlphaFoldDB" id="D2VF51"/>
<dbReference type="VEuPathDB" id="AmoebaDB:NAEGRDRAFT_67502"/>
<evidence type="ECO:0000313" key="2">
    <source>
        <dbReference type="Proteomes" id="UP000006671"/>
    </source>
</evidence>
<dbReference type="KEGG" id="ngr:NAEGRDRAFT_67502"/>
<dbReference type="OrthoDB" id="10508132at2759"/>
<dbReference type="Proteomes" id="UP000006671">
    <property type="component" value="Unassembled WGS sequence"/>
</dbReference>
<keyword evidence="2" id="KW-1185">Reference proteome</keyword>
<name>D2VF51_NAEGR</name>
<dbReference type="GeneID" id="8856926"/>
<dbReference type="RefSeq" id="XP_002677366.1">
    <property type="nucleotide sequence ID" value="XM_002677320.1"/>
</dbReference>
<protein>
    <submittedName>
        <fullName evidence="1">Predicted protein</fullName>
    </submittedName>
</protein>
<sequence>MRNYLMEQKKNQRIYVQKSTLRLAKKVLKSLPNMKFTLLADSDNFTFAKLLLTCLSTGEFVSDSSQLIQYLYRDSFKILSDSKAKSVEIPSLEIRLDSLENSNEELKVSPVEYTFDGSCFVVLFNRLDRENFTSATNNALRYVRNHSFNEKPIILIGFNWCRFFLNYSYMKTHFMHQRVLKHSKDFVSNDEILSFCQKHSNVIGYIDAKPSKERDISDILMKLVSLSMLSKRINCLSDLETSSLCLY</sequence>
<reference evidence="1 2" key="1">
    <citation type="journal article" date="2010" name="Cell">
        <title>The genome of Naegleria gruberi illuminates early eukaryotic versatility.</title>
        <authorList>
            <person name="Fritz-Laylin L.K."/>
            <person name="Prochnik S.E."/>
            <person name="Ginger M.L."/>
            <person name="Dacks J.B."/>
            <person name="Carpenter M.L."/>
            <person name="Field M.C."/>
            <person name="Kuo A."/>
            <person name="Paredez A."/>
            <person name="Chapman J."/>
            <person name="Pham J."/>
            <person name="Shu S."/>
            <person name="Neupane R."/>
            <person name="Cipriano M."/>
            <person name="Mancuso J."/>
            <person name="Tu H."/>
            <person name="Salamov A."/>
            <person name="Lindquist E."/>
            <person name="Shapiro H."/>
            <person name="Lucas S."/>
            <person name="Grigoriev I.V."/>
            <person name="Cande W.Z."/>
            <person name="Fulton C."/>
            <person name="Rokhsar D.S."/>
            <person name="Dawson S.C."/>
        </authorList>
    </citation>
    <scope>NUCLEOTIDE SEQUENCE [LARGE SCALE GENOMIC DNA]</scope>
    <source>
        <strain evidence="1 2">NEG-M</strain>
    </source>
</reference>